<name>A0A1X2IS10_9FUNG</name>
<proteinExistence type="inferred from homology"/>
<evidence type="ECO:0000256" key="7">
    <source>
        <dbReference type="SAM" id="MobiDB-lite"/>
    </source>
</evidence>
<comment type="subcellular location">
    <subcellularLocation>
        <location evidence="2">Cytoplasm</location>
        <location evidence="2">Cytoskeleton</location>
        <location evidence="2">Spindle</location>
    </subcellularLocation>
    <subcellularLocation>
        <location evidence="1">Nucleus</location>
    </subcellularLocation>
</comment>
<dbReference type="GO" id="GO:0005819">
    <property type="term" value="C:spindle"/>
    <property type="evidence" value="ECO:0007669"/>
    <property type="project" value="UniProtKB-SubCell"/>
</dbReference>
<feature type="region of interest" description="Disordered" evidence="7">
    <location>
        <begin position="381"/>
        <end position="541"/>
    </location>
</feature>
<evidence type="ECO:0000259" key="8">
    <source>
        <dbReference type="Pfam" id="PF03941"/>
    </source>
</evidence>
<dbReference type="STRING" id="90262.A0A1X2IS10"/>
<feature type="region of interest" description="Disordered" evidence="7">
    <location>
        <begin position="253"/>
        <end position="330"/>
    </location>
</feature>
<dbReference type="AlphaFoldDB" id="A0A1X2IS10"/>
<feature type="compositionally biased region" description="Basic and acidic residues" evidence="7">
    <location>
        <begin position="61"/>
        <end position="72"/>
    </location>
</feature>
<feature type="compositionally biased region" description="Polar residues" evidence="7">
    <location>
        <begin position="135"/>
        <end position="153"/>
    </location>
</feature>
<keyword evidence="5" id="KW-0206">Cytoskeleton</keyword>
<evidence type="ECO:0000313" key="10">
    <source>
        <dbReference type="Proteomes" id="UP000193560"/>
    </source>
</evidence>
<feature type="compositionally biased region" description="Polar residues" evidence="7">
    <location>
        <begin position="253"/>
        <end position="278"/>
    </location>
</feature>
<evidence type="ECO:0000256" key="2">
    <source>
        <dbReference type="ARBA" id="ARBA00004186"/>
    </source>
</evidence>
<keyword evidence="10" id="KW-1185">Reference proteome</keyword>
<gene>
    <name evidence="9" type="ORF">BCR42DRAFT_407312</name>
</gene>
<evidence type="ECO:0000256" key="4">
    <source>
        <dbReference type="ARBA" id="ARBA00022490"/>
    </source>
</evidence>
<dbReference type="Pfam" id="PF03941">
    <property type="entry name" value="INCENP_ARK-bind"/>
    <property type="match status" value="1"/>
</dbReference>
<comment type="similarity">
    <text evidence="3">Belongs to the INCENP family.</text>
</comment>
<feature type="region of interest" description="Disordered" evidence="7">
    <location>
        <begin position="124"/>
        <end position="168"/>
    </location>
</feature>
<evidence type="ECO:0000256" key="6">
    <source>
        <dbReference type="ARBA" id="ARBA00023242"/>
    </source>
</evidence>
<evidence type="ECO:0000313" key="9">
    <source>
        <dbReference type="EMBL" id="ORZ21326.1"/>
    </source>
</evidence>
<keyword evidence="4" id="KW-0963">Cytoplasm</keyword>
<sequence length="582" mass="64262">MVVPDQTQLQSKTWPQQQELKWQTLAANKMNQLDFLFQDHLNWFRTHKTAESLIATRRTLSDENTTEKEPSKRARFNNLSQDQLDSQENDIDFETYSKEYDTKANSFSTTTTITTTTIVSGASDTITQEKHLPTTRDTLNDNSPDYSVQESTRSPSPAPTTPPTPPAKISRESLLRHFEQEEKKHGRYGLRNRSLGNSVAASSSKPSTIGKTPEQQRRKTIDCANNDNDDFSFTLAVDETIKATPAINNISTPVAATDNTSTPMPATSSAINTTQSVLSPSEESNTPPTTTKDLQHRTYSQEEQIDDEVLLLPRPNNSSSSASLKDGPSRLDQHSILSVDSNSNRQNNSLIANESYSFSSIFSFKRASSSALESSILYDDLKTSSNSSDSKTYTPKRHTDYYHARPSRLTFTSSSSQSKGKASSSTSLGTATRSDGQTNSSSPDMLPKHRSYTPGQPWTATPVRASFLSSSPVNSESLPKRNTSRSINASQSSSNKKPSKANQGIKQGQKGPDQTKESQSVNDPTTDETSEPTPEPTEVFIPSWASHPELDKLLQEQIKFDADKIFGKMPPLQVSQIVKMGH</sequence>
<feature type="compositionally biased region" description="Low complexity" evidence="7">
    <location>
        <begin position="279"/>
        <end position="291"/>
    </location>
</feature>
<feature type="region of interest" description="Disordered" evidence="7">
    <location>
        <begin position="182"/>
        <end position="228"/>
    </location>
</feature>
<evidence type="ECO:0000256" key="3">
    <source>
        <dbReference type="ARBA" id="ARBA00010042"/>
    </source>
</evidence>
<evidence type="ECO:0000256" key="1">
    <source>
        <dbReference type="ARBA" id="ARBA00004123"/>
    </source>
</evidence>
<keyword evidence="6" id="KW-0539">Nucleus</keyword>
<organism evidence="9 10">
    <name type="scientific">Absidia repens</name>
    <dbReference type="NCBI Taxonomy" id="90262"/>
    <lineage>
        <taxon>Eukaryota</taxon>
        <taxon>Fungi</taxon>
        <taxon>Fungi incertae sedis</taxon>
        <taxon>Mucoromycota</taxon>
        <taxon>Mucoromycotina</taxon>
        <taxon>Mucoromycetes</taxon>
        <taxon>Mucorales</taxon>
        <taxon>Cunninghamellaceae</taxon>
        <taxon>Absidia</taxon>
    </lineage>
</organism>
<feature type="compositionally biased region" description="Polar residues" evidence="7">
    <location>
        <begin position="467"/>
        <end position="481"/>
    </location>
</feature>
<dbReference type="InterPro" id="IPR005635">
    <property type="entry name" value="Inner_centromere_prot_ARK-bd"/>
</dbReference>
<comment type="caution">
    <text evidence="9">The sequence shown here is derived from an EMBL/GenBank/DDBJ whole genome shotgun (WGS) entry which is preliminary data.</text>
</comment>
<feature type="compositionally biased region" description="Low complexity" evidence="7">
    <location>
        <begin position="484"/>
        <end position="495"/>
    </location>
</feature>
<dbReference type="Proteomes" id="UP000193560">
    <property type="component" value="Unassembled WGS sequence"/>
</dbReference>
<accession>A0A1X2IS10</accession>
<dbReference type="GO" id="GO:0005634">
    <property type="term" value="C:nucleus"/>
    <property type="evidence" value="ECO:0007669"/>
    <property type="project" value="UniProtKB-SubCell"/>
</dbReference>
<reference evidence="9 10" key="1">
    <citation type="submission" date="2016-07" db="EMBL/GenBank/DDBJ databases">
        <title>Pervasive Adenine N6-methylation of Active Genes in Fungi.</title>
        <authorList>
            <consortium name="DOE Joint Genome Institute"/>
            <person name="Mondo S.J."/>
            <person name="Dannebaum R.O."/>
            <person name="Kuo R.C."/>
            <person name="Labutti K."/>
            <person name="Haridas S."/>
            <person name="Kuo A."/>
            <person name="Salamov A."/>
            <person name="Ahrendt S.R."/>
            <person name="Lipzen A."/>
            <person name="Sullivan W."/>
            <person name="Andreopoulos W.B."/>
            <person name="Clum A."/>
            <person name="Lindquist E."/>
            <person name="Daum C."/>
            <person name="Ramamoorthy G.K."/>
            <person name="Gryganskyi A."/>
            <person name="Culley D."/>
            <person name="Magnuson J.K."/>
            <person name="James T.Y."/>
            <person name="O'Malley M.A."/>
            <person name="Stajich J.E."/>
            <person name="Spatafora J.W."/>
            <person name="Visel A."/>
            <person name="Grigoriev I.V."/>
        </authorList>
    </citation>
    <scope>NUCLEOTIDE SEQUENCE [LARGE SCALE GENOMIC DNA]</scope>
    <source>
        <strain evidence="9 10">NRRL 1336</strain>
    </source>
</reference>
<dbReference type="EMBL" id="MCGE01000005">
    <property type="protein sequence ID" value="ORZ21326.1"/>
    <property type="molecule type" value="Genomic_DNA"/>
</dbReference>
<feature type="domain" description="Inner centromere protein ARK-binding" evidence="8">
    <location>
        <begin position="528"/>
        <end position="577"/>
    </location>
</feature>
<dbReference type="OrthoDB" id="6123at2759"/>
<feature type="compositionally biased region" description="Polar residues" evidence="7">
    <location>
        <begin position="194"/>
        <end position="210"/>
    </location>
</feature>
<feature type="compositionally biased region" description="Low complexity" evidence="7">
    <location>
        <begin position="407"/>
        <end position="434"/>
    </location>
</feature>
<feature type="region of interest" description="Disordered" evidence="7">
    <location>
        <begin position="61"/>
        <end position="89"/>
    </location>
</feature>
<feature type="compositionally biased region" description="Low complexity" evidence="7">
    <location>
        <begin position="310"/>
        <end position="324"/>
    </location>
</feature>
<protein>
    <recommendedName>
        <fullName evidence="8">Inner centromere protein ARK-binding domain-containing protein</fullName>
    </recommendedName>
</protein>
<evidence type="ECO:0000256" key="5">
    <source>
        <dbReference type="ARBA" id="ARBA00023212"/>
    </source>
</evidence>
<feature type="compositionally biased region" description="Pro residues" evidence="7">
    <location>
        <begin position="156"/>
        <end position="166"/>
    </location>
</feature>
<feature type="compositionally biased region" description="Polar residues" evidence="7">
    <location>
        <begin position="383"/>
        <end position="393"/>
    </location>
</feature>